<dbReference type="InterPro" id="IPR002208">
    <property type="entry name" value="SecY/SEC61-alpha"/>
</dbReference>
<evidence type="ECO:0000256" key="1">
    <source>
        <dbReference type="ARBA" id="ARBA00022448"/>
    </source>
</evidence>
<keyword evidence="6 8" id="KW-0811">Translocation</keyword>
<feature type="transmembrane region" description="Helical" evidence="8">
    <location>
        <begin position="260"/>
        <end position="282"/>
    </location>
</feature>
<keyword evidence="7 8" id="KW-0472">Membrane</keyword>
<feature type="transmembrane region" description="Helical" evidence="8">
    <location>
        <begin position="205"/>
        <end position="225"/>
    </location>
</feature>
<comment type="subunit">
    <text evidence="8">Component of the accessory SecA2/SecY2 protein translocase complex required to export cell wall proteins. May form heterotrimers with SecE and SecG subunits.</text>
</comment>
<keyword evidence="1 8" id="KW-0813">Transport</keyword>
<dbReference type="EMBL" id="FIGG01000002">
    <property type="protein sequence ID" value="CYU53974.1"/>
    <property type="molecule type" value="Genomic_DNA"/>
</dbReference>
<feature type="transmembrane region" description="Helical" evidence="8">
    <location>
        <begin position="72"/>
        <end position="93"/>
    </location>
</feature>
<reference evidence="10 11" key="1">
    <citation type="submission" date="2016-02" db="EMBL/GenBank/DDBJ databases">
        <authorList>
            <consortium name="Pathogen Informatics"/>
        </authorList>
    </citation>
    <scope>NUCLEOTIDE SEQUENCE [LARGE SCALE GENOMIC DNA]</scope>
    <source>
        <strain evidence="10 11">LSS31</strain>
    </source>
</reference>
<dbReference type="AlphaFoldDB" id="A0A0Z8AMZ8"/>
<evidence type="ECO:0000313" key="11">
    <source>
        <dbReference type="Proteomes" id="UP000072530"/>
    </source>
</evidence>
<dbReference type="GO" id="GO:0005886">
    <property type="term" value="C:plasma membrane"/>
    <property type="evidence" value="ECO:0007669"/>
    <property type="project" value="UniProtKB-SubCell"/>
</dbReference>
<feature type="transmembrane region" description="Helical" evidence="8">
    <location>
        <begin position="174"/>
        <end position="193"/>
    </location>
</feature>
<dbReference type="GO" id="GO:0006605">
    <property type="term" value="P:protein targeting"/>
    <property type="evidence" value="ECO:0007669"/>
    <property type="project" value="UniProtKB-UniRule"/>
</dbReference>
<dbReference type="Proteomes" id="UP000072530">
    <property type="component" value="Unassembled WGS sequence"/>
</dbReference>
<keyword evidence="2 8" id="KW-1003">Cell membrane</keyword>
<evidence type="ECO:0000313" key="10">
    <source>
        <dbReference type="EMBL" id="CYU53974.1"/>
    </source>
</evidence>
<proteinExistence type="inferred from homology"/>
<dbReference type="Pfam" id="PF00344">
    <property type="entry name" value="SecY"/>
    <property type="match status" value="1"/>
</dbReference>
<evidence type="ECO:0000256" key="7">
    <source>
        <dbReference type="ARBA" id="ARBA00023136"/>
    </source>
</evidence>
<dbReference type="HAMAP" id="MF_01466">
    <property type="entry name" value="SecY2"/>
    <property type="match status" value="1"/>
</dbReference>
<sequence length="419" mass="47126">MFKQLVKRIRGSLIIKRVLWSIGVVCIYMLGKYIPIGTVPLYRNVSATGFDLTDALDTLAMVSGGNFSMQNLFSLGISPWMTSMILWRFFSLFEIVKAATKRQTHLYQMTLMFIVALIQAYGFSSVSDYYDIVELGPASQTLLRLASMVIMIAGSFVLSWLANLNARKGVGGPSVIIISNMTLNFLLNIVALISQNSFNPLEWMLITLAIVLGSSLLIWITLVVYRAEYRIPIRRIMIVSSFAERTYIPIRLTPAGGMPFMYAMTLMTLPPIVISILLGFFPDNQWIQFLSVNFSISQLPGILFYIFLLFILAIGFSYFNLDPGEIAEGMQKGGDFIEGVRPGLATKKYINKYLWRITIIGAIYTAIIGGLPMLIVWSQSGQMSFALLINNIYIMTTLMLGIVEQINVMLTWKQYNDLI</sequence>
<dbReference type="GO" id="GO:0065002">
    <property type="term" value="P:intracellular protein transmembrane transport"/>
    <property type="evidence" value="ECO:0007669"/>
    <property type="project" value="UniProtKB-UniRule"/>
</dbReference>
<name>A0A0Z8AMZ8_STRSU</name>
<feature type="transmembrane region" description="Helical" evidence="8">
    <location>
        <begin position="302"/>
        <end position="321"/>
    </location>
</feature>
<evidence type="ECO:0000256" key="4">
    <source>
        <dbReference type="ARBA" id="ARBA00022927"/>
    </source>
</evidence>
<dbReference type="RefSeq" id="WP_044670044.1">
    <property type="nucleotide sequence ID" value="NZ_CEDJ01000018.1"/>
</dbReference>
<evidence type="ECO:0000256" key="9">
    <source>
        <dbReference type="NCBIfam" id="TIGR02920"/>
    </source>
</evidence>
<dbReference type="InterPro" id="IPR014269">
    <property type="entry name" value="SecY2"/>
</dbReference>
<evidence type="ECO:0000256" key="3">
    <source>
        <dbReference type="ARBA" id="ARBA00022692"/>
    </source>
</evidence>
<protein>
    <recommendedName>
        <fullName evidence="8 9">Accessory Sec system protein translocase subunit SecY2</fullName>
    </recommendedName>
</protein>
<evidence type="ECO:0000256" key="6">
    <source>
        <dbReference type="ARBA" id="ARBA00023010"/>
    </source>
</evidence>
<evidence type="ECO:0000256" key="2">
    <source>
        <dbReference type="ARBA" id="ARBA00022475"/>
    </source>
</evidence>
<feature type="transmembrane region" description="Helical" evidence="8">
    <location>
        <begin position="353"/>
        <end position="377"/>
    </location>
</feature>
<comment type="subcellular location">
    <subcellularLocation>
        <location evidence="8">Cell membrane</location>
        <topology evidence="8">Multi-pass membrane protein</topology>
    </subcellularLocation>
</comment>
<comment type="similarity">
    <text evidence="8">Belongs to the SecY/SEC61-alpha family. SecY2 subfamily.</text>
</comment>
<dbReference type="PANTHER" id="PTHR10906">
    <property type="entry name" value="SECY/SEC61-ALPHA FAMILY MEMBER"/>
    <property type="match status" value="1"/>
</dbReference>
<feature type="transmembrane region" description="Helical" evidence="8">
    <location>
        <begin position="383"/>
        <end position="403"/>
    </location>
</feature>
<dbReference type="NCBIfam" id="TIGR02920">
    <property type="entry name" value="acc_sec_Y2"/>
    <property type="match status" value="1"/>
</dbReference>
<evidence type="ECO:0000256" key="8">
    <source>
        <dbReference type="HAMAP-Rule" id="MF_01466"/>
    </source>
</evidence>
<dbReference type="SUPFAM" id="SSF103491">
    <property type="entry name" value="Preprotein translocase SecY subunit"/>
    <property type="match status" value="1"/>
</dbReference>
<dbReference type="PRINTS" id="PR00303">
    <property type="entry name" value="SECYTRNLCASE"/>
</dbReference>
<accession>A0A0Z8AMZ8</accession>
<dbReference type="Gene3D" id="1.10.3370.10">
    <property type="entry name" value="SecY subunit domain"/>
    <property type="match status" value="1"/>
</dbReference>
<feature type="transmembrane region" description="Helical" evidence="8">
    <location>
        <begin position="105"/>
        <end position="122"/>
    </location>
</feature>
<organism evidence="10 11">
    <name type="scientific">Streptococcus suis</name>
    <dbReference type="NCBI Taxonomy" id="1307"/>
    <lineage>
        <taxon>Bacteria</taxon>
        <taxon>Bacillati</taxon>
        <taxon>Bacillota</taxon>
        <taxon>Bacilli</taxon>
        <taxon>Lactobacillales</taxon>
        <taxon>Streptococcaceae</taxon>
        <taxon>Streptococcus</taxon>
    </lineage>
</organism>
<keyword evidence="5 8" id="KW-1133">Transmembrane helix</keyword>
<feature type="transmembrane region" description="Helical" evidence="8">
    <location>
        <begin position="142"/>
        <end position="162"/>
    </location>
</feature>
<evidence type="ECO:0000256" key="5">
    <source>
        <dbReference type="ARBA" id="ARBA00022989"/>
    </source>
</evidence>
<dbReference type="InterPro" id="IPR023201">
    <property type="entry name" value="SecY_dom_sf"/>
</dbReference>
<keyword evidence="3 8" id="KW-0812">Transmembrane</keyword>
<keyword evidence="4 8" id="KW-0653">Protein transport</keyword>
<dbReference type="PIRSF" id="PIRSF004557">
    <property type="entry name" value="SecY"/>
    <property type="match status" value="1"/>
</dbReference>
<gene>
    <name evidence="8 10" type="primary">secY2</name>
    <name evidence="10" type="ORF">ERS132393_00891</name>
</gene>
<feature type="transmembrane region" description="Helical" evidence="8">
    <location>
        <begin position="12"/>
        <end position="31"/>
    </location>
</feature>
<comment type="function">
    <text evidence="8">Part of the accessory SecA2/SecY2 system specifically required for export of possible cell wall proteins. The central subunit of a protein translocation channel.</text>
</comment>